<dbReference type="Proteomes" id="UP000236151">
    <property type="component" value="Unassembled WGS sequence"/>
</dbReference>
<dbReference type="OrthoDB" id="9806653at2"/>
<dbReference type="InterPro" id="IPR050194">
    <property type="entry name" value="Glycosyltransferase_grp1"/>
</dbReference>
<feature type="domain" description="Glycosyl transferase family 1" evidence="1">
    <location>
        <begin position="184"/>
        <end position="351"/>
    </location>
</feature>
<comment type="caution">
    <text evidence="3">The sequence shown here is derived from an EMBL/GenBank/DDBJ whole genome shotgun (WGS) entry which is preliminary data.</text>
</comment>
<feature type="domain" description="Glycosyltransferase subfamily 4-like N-terminal" evidence="2">
    <location>
        <begin position="4"/>
        <end position="146"/>
    </location>
</feature>
<accession>A0A2K2FMF3</accession>
<dbReference type="SUPFAM" id="SSF53756">
    <property type="entry name" value="UDP-Glycosyltransferase/glycogen phosphorylase"/>
    <property type="match status" value="1"/>
</dbReference>
<dbReference type="GO" id="GO:0016757">
    <property type="term" value="F:glycosyltransferase activity"/>
    <property type="evidence" value="ECO:0007669"/>
    <property type="project" value="InterPro"/>
</dbReference>
<dbReference type="EMBL" id="NIOJ01000002">
    <property type="protein sequence ID" value="PNU01388.1"/>
    <property type="molecule type" value="Genomic_DNA"/>
</dbReference>
<evidence type="ECO:0000259" key="2">
    <source>
        <dbReference type="Pfam" id="PF13477"/>
    </source>
</evidence>
<evidence type="ECO:0000259" key="1">
    <source>
        <dbReference type="Pfam" id="PF00534"/>
    </source>
</evidence>
<name>A0A2K2FMF3_9CLOT</name>
<dbReference type="KEGG" id="cthd:CDO33_04125"/>
<evidence type="ECO:0000313" key="4">
    <source>
        <dbReference type="Proteomes" id="UP000236151"/>
    </source>
</evidence>
<keyword evidence="3" id="KW-0808">Transferase</keyword>
<dbReference type="Pfam" id="PF00534">
    <property type="entry name" value="Glycos_transf_1"/>
    <property type="match status" value="1"/>
</dbReference>
<dbReference type="PANTHER" id="PTHR45947:SF3">
    <property type="entry name" value="SULFOQUINOVOSYL TRANSFERASE SQD2"/>
    <property type="match status" value="1"/>
</dbReference>
<evidence type="ECO:0000313" key="3">
    <source>
        <dbReference type="EMBL" id="PNU01388.1"/>
    </source>
</evidence>
<reference evidence="3 4" key="1">
    <citation type="submission" date="2017-06" db="EMBL/GenBank/DDBJ databases">
        <title>Investigating the central metabolism of Clostridium thermosuccinogenes.</title>
        <authorList>
            <person name="Koendjbiharie J.G."/>
            <person name="van Kranenburg R."/>
        </authorList>
    </citation>
    <scope>NUCLEOTIDE SEQUENCE [LARGE SCALE GENOMIC DNA]</scope>
    <source>
        <strain evidence="3 4">DSM 5806</strain>
    </source>
</reference>
<dbReference type="Pfam" id="PF13477">
    <property type="entry name" value="Glyco_trans_4_2"/>
    <property type="match status" value="1"/>
</dbReference>
<dbReference type="AlphaFoldDB" id="A0A2K2FMF3"/>
<gene>
    <name evidence="3" type="ORF">CDQ84_01605</name>
</gene>
<dbReference type="Gene3D" id="3.40.50.2000">
    <property type="entry name" value="Glycogen Phosphorylase B"/>
    <property type="match status" value="2"/>
</dbReference>
<dbReference type="InterPro" id="IPR001296">
    <property type="entry name" value="Glyco_trans_1"/>
</dbReference>
<dbReference type="RefSeq" id="WP_103079968.1">
    <property type="nucleotide sequence ID" value="NZ_CP021850.1"/>
</dbReference>
<dbReference type="PANTHER" id="PTHR45947">
    <property type="entry name" value="SULFOQUINOVOSYL TRANSFERASE SQD2"/>
    <property type="match status" value="1"/>
</dbReference>
<protein>
    <submittedName>
        <fullName evidence="3">Glycosyltransferase family 1 protein</fullName>
    </submittedName>
</protein>
<dbReference type="CDD" id="cd03808">
    <property type="entry name" value="GT4_CapM-like"/>
    <property type="match status" value="1"/>
</dbReference>
<organism evidence="3 4">
    <name type="scientific">Clostridium thermosuccinogenes</name>
    <dbReference type="NCBI Taxonomy" id="84032"/>
    <lineage>
        <taxon>Bacteria</taxon>
        <taxon>Bacillati</taxon>
        <taxon>Bacillota</taxon>
        <taxon>Clostridia</taxon>
        <taxon>Eubacteriales</taxon>
        <taxon>Clostridiaceae</taxon>
        <taxon>Clostridium</taxon>
    </lineage>
</organism>
<sequence>MRKKILYCATVDYHFKAFHLPYMKWFQEQGWEVHVAARGDMKLPYCDRKYNISMERSPIKLGNVKAYRDLKRIMDQNGYDIVHAHTPMGGVLARLAARDARKSGTKVLYTAHGFHFYKGSPLTNWIVYYPLERWLSHYTDCLITINYEDYRLASKHKFKAGSIEHVHGVGVDTVRFSPVSHSERNRLRERHGYREEDFLLYYVAELNKNKNQGLLIKAVAKARHKIPTIRLLLVGDGHMGKYYRKLAEKLGVNDVVDFLGFRKDVDEFAKMCNVAVAGSLREGLPVNIIEAMACGRPVIARDNRGHRELVMDGVTGRLVSENSADRFSQYIIELYEHRDKIEFMGEKARERVLNTYSLDSAAGEMIRIYQRYGCEADEAVGQCDSTCVQCGGISAGMPGQHPVTDIKKN</sequence>
<proteinExistence type="predicted"/>
<dbReference type="InterPro" id="IPR028098">
    <property type="entry name" value="Glyco_trans_4-like_N"/>
</dbReference>
<keyword evidence="4" id="KW-1185">Reference proteome</keyword>